<dbReference type="EMBL" id="CP013443">
    <property type="protein sequence ID" value="AOK18246.1"/>
    <property type="molecule type" value="Genomic_DNA"/>
</dbReference>
<reference evidence="1 2" key="1">
    <citation type="submission" date="2015-12" db="EMBL/GenBank/DDBJ databases">
        <title>Diversity of Burkholderia near neighbor genomes.</title>
        <authorList>
            <person name="Sahl J."/>
            <person name="Wagner D."/>
            <person name="Keim P."/>
        </authorList>
    </citation>
    <scope>NUCLEOTIDE SEQUENCE [LARGE SCALE GENOMIC DNA]</scope>
    <source>
        <strain evidence="1 2">MSMB1184WGS</strain>
    </source>
</reference>
<dbReference type="InterPro" id="IPR052931">
    <property type="entry name" value="Prophage_regulatory_activator"/>
</dbReference>
<dbReference type="Pfam" id="PF05930">
    <property type="entry name" value="Phage_AlpA"/>
    <property type="match status" value="1"/>
</dbReference>
<name>A0A1B4PWC8_BURCE</name>
<proteinExistence type="predicted"/>
<dbReference type="PANTHER" id="PTHR36154:SF1">
    <property type="entry name" value="DNA-BINDING TRANSCRIPTIONAL ACTIVATOR ALPA"/>
    <property type="match status" value="1"/>
</dbReference>
<dbReference type="PANTHER" id="PTHR36154">
    <property type="entry name" value="DNA-BINDING TRANSCRIPTIONAL ACTIVATOR ALPA"/>
    <property type="match status" value="1"/>
</dbReference>
<dbReference type="Gene3D" id="1.10.238.160">
    <property type="match status" value="1"/>
</dbReference>
<evidence type="ECO:0008006" key="3">
    <source>
        <dbReference type="Google" id="ProtNLM"/>
    </source>
</evidence>
<protein>
    <recommendedName>
        <fullName evidence="3">AlpA family phage regulatory protein</fullName>
    </recommendedName>
</protein>
<evidence type="ECO:0000313" key="2">
    <source>
        <dbReference type="Proteomes" id="UP000094776"/>
    </source>
</evidence>
<sequence>MDAQPRLRGKVARLKRVCELTGLSRSSIYNRMDSRSPYYDPTFPRSFSLGATANSAVGWNEEEIQAWVTAQERDNFA</sequence>
<gene>
    <name evidence="1" type="ORF">WT26_08045</name>
</gene>
<dbReference type="AlphaFoldDB" id="A0A1B4PWC8"/>
<accession>A0A1B4PWC8</accession>
<evidence type="ECO:0000313" key="1">
    <source>
        <dbReference type="EMBL" id="AOK18246.1"/>
    </source>
</evidence>
<dbReference type="InterPro" id="IPR010260">
    <property type="entry name" value="AlpA"/>
</dbReference>
<dbReference type="Proteomes" id="UP000094776">
    <property type="component" value="Chromosome 1"/>
</dbReference>
<organism evidence="1 2">
    <name type="scientific">Burkholderia cepacia</name>
    <name type="common">Pseudomonas cepacia</name>
    <dbReference type="NCBI Taxonomy" id="292"/>
    <lineage>
        <taxon>Bacteria</taxon>
        <taxon>Pseudomonadati</taxon>
        <taxon>Pseudomonadota</taxon>
        <taxon>Betaproteobacteria</taxon>
        <taxon>Burkholderiales</taxon>
        <taxon>Burkholderiaceae</taxon>
        <taxon>Burkholderia</taxon>
        <taxon>Burkholderia cepacia complex</taxon>
    </lineage>
</organism>